<feature type="transmembrane region" description="Helical" evidence="6">
    <location>
        <begin position="473"/>
        <end position="491"/>
    </location>
</feature>
<dbReference type="OrthoDB" id="10021397at2759"/>
<feature type="region of interest" description="Disordered" evidence="5">
    <location>
        <begin position="837"/>
        <end position="860"/>
    </location>
</feature>
<dbReference type="InterPro" id="IPR020846">
    <property type="entry name" value="MFS_dom"/>
</dbReference>
<keyword evidence="9" id="KW-1185">Reference proteome</keyword>
<dbReference type="InterPro" id="IPR011701">
    <property type="entry name" value="MFS"/>
</dbReference>
<evidence type="ECO:0000256" key="3">
    <source>
        <dbReference type="ARBA" id="ARBA00022989"/>
    </source>
</evidence>
<dbReference type="FunFam" id="1.20.1720.10:FF:000012">
    <property type="entry name" value="MFS toxin efflux pump (AflT)"/>
    <property type="match status" value="1"/>
</dbReference>
<feature type="transmembrane region" description="Helical" evidence="6">
    <location>
        <begin position="604"/>
        <end position="626"/>
    </location>
</feature>
<dbReference type="CDD" id="cd17502">
    <property type="entry name" value="MFS_Azr1_MDR_like"/>
    <property type="match status" value="1"/>
</dbReference>
<feature type="transmembrane region" description="Helical" evidence="6">
    <location>
        <begin position="342"/>
        <end position="360"/>
    </location>
</feature>
<feature type="compositionally biased region" description="Low complexity" evidence="5">
    <location>
        <begin position="66"/>
        <end position="78"/>
    </location>
</feature>
<name>A0A2T2NFB1_CORCC</name>
<dbReference type="InterPro" id="IPR001958">
    <property type="entry name" value="Tet-R_TetA/multi-R_MdtG-like"/>
</dbReference>
<gene>
    <name evidence="8" type="ORF">BS50DRAFT_576731</name>
</gene>
<feature type="transmembrane region" description="Helical" evidence="6">
    <location>
        <begin position="744"/>
        <end position="761"/>
    </location>
</feature>
<organism evidence="8 9">
    <name type="scientific">Corynespora cassiicola Philippines</name>
    <dbReference type="NCBI Taxonomy" id="1448308"/>
    <lineage>
        <taxon>Eukaryota</taxon>
        <taxon>Fungi</taxon>
        <taxon>Dikarya</taxon>
        <taxon>Ascomycota</taxon>
        <taxon>Pezizomycotina</taxon>
        <taxon>Dothideomycetes</taxon>
        <taxon>Pleosporomycetidae</taxon>
        <taxon>Pleosporales</taxon>
        <taxon>Corynesporascaceae</taxon>
        <taxon>Corynespora</taxon>
    </lineage>
</organism>
<feature type="transmembrane region" description="Helical" evidence="6">
    <location>
        <begin position="312"/>
        <end position="330"/>
    </location>
</feature>
<dbReference type="PROSITE" id="PS50850">
    <property type="entry name" value="MFS"/>
    <property type="match status" value="1"/>
</dbReference>
<dbReference type="PRINTS" id="PR01035">
    <property type="entry name" value="TCRTETA"/>
</dbReference>
<dbReference type="InterPro" id="IPR036259">
    <property type="entry name" value="MFS_trans_sf"/>
</dbReference>
<dbReference type="Gene3D" id="1.20.1250.20">
    <property type="entry name" value="MFS general substrate transporter like domains"/>
    <property type="match status" value="1"/>
</dbReference>
<feature type="compositionally biased region" description="Low complexity" evidence="5">
    <location>
        <begin position="253"/>
        <end position="265"/>
    </location>
</feature>
<feature type="transmembrane region" description="Helical" evidence="6">
    <location>
        <begin position="367"/>
        <end position="387"/>
    </location>
</feature>
<keyword evidence="3 6" id="KW-1133">Transmembrane helix</keyword>
<protein>
    <submittedName>
        <fullName evidence="8">MFS general substrate transporter</fullName>
    </submittedName>
</protein>
<dbReference type="Pfam" id="PF07690">
    <property type="entry name" value="MFS_1"/>
    <property type="match status" value="1"/>
</dbReference>
<dbReference type="SUPFAM" id="SSF103473">
    <property type="entry name" value="MFS general substrate transporter"/>
    <property type="match status" value="1"/>
</dbReference>
<feature type="region of interest" description="Disordered" evidence="5">
    <location>
        <begin position="766"/>
        <end position="820"/>
    </location>
</feature>
<dbReference type="PANTHER" id="PTHR23501:SF201">
    <property type="entry name" value="MFS AFLATOXIN EFFLUX PUMP"/>
    <property type="match status" value="1"/>
</dbReference>
<keyword evidence="2 6" id="KW-0812">Transmembrane</keyword>
<evidence type="ECO:0000259" key="7">
    <source>
        <dbReference type="PROSITE" id="PS50850"/>
    </source>
</evidence>
<dbReference type="GO" id="GO:0005886">
    <property type="term" value="C:plasma membrane"/>
    <property type="evidence" value="ECO:0007669"/>
    <property type="project" value="TreeGrafter"/>
</dbReference>
<feature type="region of interest" description="Disordered" evidence="5">
    <location>
        <begin position="1"/>
        <end position="25"/>
    </location>
</feature>
<dbReference type="EMBL" id="KZ678139">
    <property type="protein sequence ID" value="PSN64121.1"/>
    <property type="molecule type" value="Genomic_DNA"/>
</dbReference>
<feature type="transmembrane region" description="Helical" evidence="6">
    <location>
        <begin position="274"/>
        <end position="291"/>
    </location>
</feature>
<dbReference type="AlphaFoldDB" id="A0A2T2NFB1"/>
<dbReference type="Proteomes" id="UP000240883">
    <property type="component" value="Unassembled WGS sequence"/>
</dbReference>
<sequence>MADSKRPQCDCGREHEGPRPRTLSRDLIADIIADLELLREYGTNGALSPHPPLPAHHPISQYHNYQSPLSPLSQPSQPRASSIYSNDLLQQGDLNRIRRMGRRASTVESSAGRNDLVGVPERHRRGYSHDFVHEVMHAYDHAYDEPARDYSVLRHEPTNSDAAASTPSRRKRLSSFAERFSRPTSLFSKRDSQNSQPDPAQFIFPPQQQQQQQQRHQPTVEEEEEAAPPFPSPTLPEQESQYGDRPPHTRAGTSHTNRTTRTNSSQVYPGPAKTALIMFSLYISIFLVALDRTILGPAIPEITNQFNSIDDIGWYGSAYMLTSAGFILLYGRVYTFFATKPVFLSGILLFEIGSAICGAANSSLVLIIGRAIAGFGSSGIFTGAILIMLNTVPLHKRPMLQGLFGACFGVASVAGPLLGGAFTGSSLTWRWCFYINLPLGGFTVLIVMFFLHLEENKPSIGTWKETFLNLDPLGTVLFLPSITCLLLALEWGAAEKPWNDPQIIALLVVFAVLFLAFIAWQGFTRHTTATVPARIFFQRSVLFGGWSQFCVGSTMLTVSMYIPLWFQAIKGETAMKSGINMIPLVLSVVVGSIMSGGLVQKIGYYTPFMILGSCLMAVGTGLITTFNMSTPSSMWIGFQVILGYGVGCTMQHPNLAIQVVLQRQDVPTGTALLSLCQTLGGAVFVAVGQNLFIDKFTSGLGNIPGIDAGRIVHAGATSLQDRVPEGLRGLVLATYNSSLTQGPFFAALIVACLAVPAALGMEWRSVKEKQGPPSLRRASQDDEEMQGREDGDADAPAAERNSGENGESADLAPPSKSPALLKLYRQSGRFTEWMTARVNPDLEEELRENQRDEKMGTLHE</sequence>
<comment type="subcellular location">
    <subcellularLocation>
        <location evidence="1">Membrane</location>
        <topology evidence="1">Multi-pass membrane protein</topology>
    </subcellularLocation>
</comment>
<proteinExistence type="predicted"/>
<feature type="compositionally biased region" description="Low complexity" evidence="5">
    <location>
        <begin position="196"/>
        <end position="217"/>
    </location>
</feature>
<dbReference type="GO" id="GO:0022857">
    <property type="term" value="F:transmembrane transporter activity"/>
    <property type="evidence" value="ECO:0007669"/>
    <property type="project" value="InterPro"/>
</dbReference>
<dbReference type="PANTHER" id="PTHR23501">
    <property type="entry name" value="MAJOR FACILITATOR SUPERFAMILY"/>
    <property type="match status" value="1"/>
</dbReference>
<evidence type="ECO:0000313" key="8">
    <source>
        <dbReference type="EMBL" id="PSN64121.1"/>
    </source>
</evidence>
<feature type="transmembrane region" description="Helical" evidence="6">
    <location>
        <begin position="671"/>
        <end position="692"/>
    </location>
</feature>
<evidence type="ECO:0000256" key="4">
    <source>
        <dbReference type="ARBA" id="ARBA00023136"/>
    </source>
</evidence>
<feature type="transmembrane region" description="Helical" evidence="6">
    <location>
        <begin position="399"/>
        <end position="419"/>
    </location>
</feature>
<evidence type="ECO:0000256" key="2">
    <source>
        <dbReference type="ARBA" id="ARBA00022692"/>
    </source>
</evidence>
<evidence type="ECO:0000256" key="1">
    <source>
        <dbReference type="ARBA" id="ARBA00004141"/>
    </source>
</evidence>
<feature type="compositionally biased region" description="Basic and acidic residues" evidence="5">
    <location>
        <begin position="847"/>
        <end position="860"/>
    </location>
</feature>
<feature type="region of interest" description="Disordered" evidence="5">
    <location>
        <begin position="157"/>
        <end position="267"/>
    </location>
</feature>
<feature type="transmembrane region" description="Helical" evidence="6">
    <location>
        <begin position="543"/>
        <end position="566"/>
    </location>
</feature>
<dbReference type="FunFam" id="1.20.1250.20:FF:000196">
    <property type="entry name" value="MFS toxin efflux pump (AflT)"/>
    <property type="match status" value="1"/>
</dbReference>
<evidence type="ECO:0000313" key="9">
    <source>
        <dbReference type="Proteomes" id="UP000240883"/>
    </source>
</evidence>
<feature type="region of interest" description="Disordered" evidence="5">
    <location>
        <begin position="48"/>
        <end position="80"/>
    </location>
</feature>
<reference evidence="8 9" key="1">
    <citation type="journal article" date="2018" name="Front. Microbiol.">
        <title>Genome-Wide Analysis of Corynespora cassiicola Leaf Fall Disease Putative Effectors.</title>
        <authorList>
            <person name="Lopez D."/>
            <person name="Ribeiro S."/>
            <person name="Label P."/>
            <person name="Fumanal B."/>
            <person name="Venisse J.S."/>
            <person name="Kohler A."/>
            <person name="de Oliveira R.R."/>
            <person name="Labutti K."/>
            <person name="Lipzen A."/>
            <person name="Lail K."/>
            <person name="Bauer D."/>
            <person name="Ohm R.A."/>
            <person name="Barry K.W."/>
            <person name="Spatafora J."/>
            <person name="Grigoriev I.V."/>
            <person name="Martin F.M."/>
            <person name="Pujade-Renaud V."/>
        </authorList>
    </citation>
    <scope>NUCLEOTIDE SEQUENCE [LARGE SCALE GENOMIC DNA]</scope>
    <source>
        <strain evidence="8 9">Philippines</strain>
    </source>
</reference>
<feature type="transmembrane region" description="Helical" evidence="6">
    <location>
        <begin position="431"/>
        <end position="453"/>
    </location>
</feature>
<evidence type="ECO:0000256" key="6">
    <source>
        <dbReference type="SAM" id="Phobius"/>
    </source>
</evidence>
<keyword evidence="4 6" id="KW-0472">Membrane</keyword>
<evidence type="ECO:0000256" key="5">
    <source>
        <dbReference type="SAM" id="MobiDB-lite"/>
    </source>
</evidence>
<feature type="domain" description="Major facilitator superfamily (MFS) profile" evidence="7">
    <location>
        <begin position="277"/>
        <end position="769"/>
    </location>
</feature>
<accession>A0A2T2NFB1</accession>
<feature type="transmembrane region" description="Helical" evidence="6">
    <location>
        <begin position="578"/>
        <end position="598"/>
    </location>
</feature>
<feature type="transmembrane region" description="Helical" evidence="6">
    <location>
        <begin position="503"/>
        <end position="523"/>
    </location>
</feature>
<dbReference type="Gene3D" id="1.20.1720.10">
    <property type="entry name" value="Multidrug resistance protein D"/>
    <property type="match status" value="1"/>
</dbReference>